<dbReference type="GO" id="GO:0004352">
    <property type="term" value="F:glutamate dehydrogenase (NAD+) activity"/>
    <property type="evidence" value="ECO:0007669"/>
    <property type="project" value="TreeGrafter"/>
</dbReference>
<evidence type="ECO:0000259" key="2">
    <source>
        <dbReference type="SMART" id="SM00839"/>
    </source>
</evidence>
<keyword evidence="1" id="KW-0560">Oxidoreductase</keyword>
<reference evidence="3" key="1">
    <citation type="journal article" date="2014" name="Int. J. Syst. Evol. Microbiol.">
        <title>Complete genome sequence of Corynebacterium casei LMG S-19264T (=DSM 44701T), isolated from a smear-ripened cheese.</title>
        <authorList>
            <consortium name="US DOE Joint Genome Institute (JGI-PGF)"/>
            <person name="Walter F."/>
            <person name="Albersmeier A."/>
            <person name="Kalinowski J."/>
            <person name="Ruckert C."/>
        </authorList>
    </citation>
    <scope>NUCLEOTIDE SEQUENCE</scope>
    <source>
        <strain evidence="3">JCM 10088</strain>
    </source>
</reference>
<dbReference type="PANTHER" id="PTHR11606">
    <property type="entry name" value="GLUTAMATE DEHYDROGENASE"/>
    <property type="match status" value="1"/>
</dbReference>
<protein>
    <recommendedName>
        <fullName evidence="2">Glutamate/phenylalanine/leucine/valine/L-tryptophan dehydrogenase C-terminal domain-containing protein</fullName>
    </recommendedName>
</protein>
<keyword evidence="4" id="KW-1185">Reference proteome</keyword>
<dbReference type="PANTHER" id="PTHR11606:SF13">
    <property type="entry name" value="GLUTAMATE DEHYDROGENASE 1, MITOCHONDRIAL"/>
    <property type="match status" value="1"/>
</dbReference>
<evidence type="ECO:0000313" key="4">
    <source>
        <dbReference type="Proteomes" id="UP000610960"/>
    </source>
</evidence>
<dbReference type="AlphaFoldDB" id="A0A830GZ57"/>
<dbReference type="EMBL" id="BMNL01000003">
    <property type="protein sequence ID" value="GGP21333.1"/>
    <property type="molecule type" value="Genomic_DNA"/>
</dbReference>
<evidence type="ECO:0000256" key="1">
    <source>
        <dbReference type="ARBA" id="ARBA00023002"/>
    </source>
</evidence>
<accession>A0A830GZ57</accession>
<proteinExistence type="predicted"/>
<evidence type="ECO:0000313" key="3">
    <source>
        <dbReference type="EMBL" id="GGP21333.1"/>
    </source>
</evidence>
<dbReference type="Pfam" id="PF00208">
    <property type="entry name" value="ELFV_dehydrog"/>
    <property type="match status" value="1"/>
</dbReference>
<dbReference type="Proteomes" id="UP000610960">
    <property type="component" value="Unassembled WGS sequence"/>
</dbReference>
<organism evidence="3 4">
    <name type="scientific">Thermocladium modestius</name>
    <dbReference type="NCBI Taxonomy" id="62609"/>
    <lineage>
        <taxon>Archaea</taxon>
        <taxon>Thermoproteota</taxon>
        <taxon>Thermoprotei</taxon>
        <taxon>Thermoproteales</taxon>
        <taxon>Thermoproteaceae</taxon>
        <taxon>Thermocladium</taxon>
    </lineage>
</organism>
<dbReference type="InterPro" id="IPR006096">
    <property type="entry name" value="Glu/Leu/Phe/Val/Trp_DH_C"/>
</dbReference>
<comment type="caution">
    <text evidence="3">The sequence shown here is derived from an EMBL/GenBank/DDBJ whole genome shotgun (WGS) entry which is preliminary data.</text>
</comment>
<dbReference type="SUPFAM" id="SSF51735">
    <property type="entry name" value="NAD(P)-binding Rossmann-fold domains"/>
    <property type="match status" value="1"/>
</dbReference>
<dbReference type="InterPro" id="IPR036291">
    <property type="entry name" value="NAD(P)-bd_dom_sf"/>
</dbReference>
<dbReference type="GO" id="GO:0006538">
    <property type="term" value="P:L-glutamate catabolic process"/>
    <property type="evidence" value="ECO:0007669"/>
    <property type="project" value="TreeGrafter"/>
</dbReference>
<dbReference type="Gene3D" id="3.40.50.720">
    <property type="entry name" value="NAD(P)-binding Rossmann-like Domain"/>
    <property type="match status" value="1"/>
</dbReference>
<feature type="domain" description="Glutamate/phenylalanine/leucine/valine/L-tryptophan dehydrogenase C-terminal" evidence="2">
    <location>
        <begin position="1"/>
        <end position="109"/>
    </location>
</feature>
<dbReference type="SMART" id="SM00839">
    <property type="entry name" value="ELFV_dehydrog"/>
    <property type="match status" value="1"/>
</dbReference>
<gene>
    <name evidence="3" type="ORF">GCM10007981_12730</name>
</gene>
<sequence>MKAKLIVEGANGPTTPRAEETLTGRGVIIVPDILANAGGVIMSYLEWVENLQWFIWDEEETRRRLEAILVGNFKRVINKHSELGAKATMRDAAVITAVERVRDAMLSRGWI</sequence>
<name>A0A830GZ57_9CREN</name>
<reference evidence="3" key="2">
    <citation type="submission" date="2020-09" db="EMBL/GenBank/DDBJ databases">
        <authorList>
            <person name="Sun Q."/>
            <person name="Ohkuma M."/>
        </authorList>
    </citation>
    <scope>NUCLEOTIDE SEQUENCE</scope>
    <source>
        <strain evidence="3">JCM 10088</strain>
    </source>
</reference>